<evidence type="ECO:0000256" key="1">
    <source>
        <dbReference type="SAM" id="Phobius"/>
    </source>
</evidence>
<feature type="transmembrane region" description="Helical" evidence="1">
    <location>
        <begin position="131"/>
        <end position="150"/>
    </location>
</feature>
<feature type="transmembrane region" description="Helical" evidence="1">
    <location>
        <begin position="96"/>
        <end position="119"/>
    </location>
</feature>
<dbReference type="Gene3D" id="3.40.1360.10">
    <property type="match status" value="1"/>
</dbReference>
<sequence>MKCIKCGIDNKLRERKLNSGKCKNCSHRFVFEPTSHTSRKNLTDQFFANAIAQISANNTLYFTVGQFKYFIDRKFTPNTKPSIIESKQINIHRINFNLCFGISVLVFLLYTVLNIYAHLTLVKLNIKITPFSVKFFLFLLTSFLACFFKIQDAANSSSSDEMRSQRLQPDTNIFSQLLKDVLILIIGIILSQFFYFSNNWSYILLGIIAIYLGRYISNISIYLGDLIKGNRAVIKVTQKIYNPGWFNNQSIYELMNPWQKTNGSIKKLLSDVYKTNIKNVNINNDITAYSFDRLLVCDSDIIAQFLIANNFHFETNCAIFSITKYPESIFEITMQMLRRNPDLKVYALHNCSPGGVSLVHYLRSHDEWFKNSDVKIIDLGILPRQVLKSQKIWIKRTEESASQAQQLSTQIQQSLRYEELKWLMDGNFVELESLQPQKLIQIVNRSIAANQNLDINDDNLISINDGSSTFYNSIESFG</sequence>
<accession>A0A9Q5ZBJ7</accession>
<dbReference type="AlphaFoldDB" id="A0A9Q5ZBJ7"/>
<name>A0A9Q5ZBJ7_NOSLI</name>
<keyword evidence="1" id="KW-0812">Transmembrane</keyword>
<comment type="caution">
    <text evidence="2">The sequence shown here is derived from an EMBL/GenBank/DDBJ whole genome shotgun (WGS) entry which is preliminary data.</text>
</comment>
<proteinExistence type="predicted"/>
<organism evidence="2 3">
    <name type="scientific">Nostoc linckia z8</name>
    <dbReference type="NCBI Taxonomy" id="1628746"/>
    <lineage>
        <taxon>Bacteria</taxon>
        <taxon>Bacillati</taxon>
        <taxon>Cyanobacteriota</taxon>
        <taxon>Cyanophyceae</taxon>
        <taxon>Nostocales</taxon>
        <taxon>Nostocaceae</taxon>
        <taxon>Nostoc</taxon>
    </lineage>
</organism>
<keyword evidence="1" id="KW-1133">Transmembrane helix</keyword>
<dbReference type="GeneID" id="57096279"/>
<evidence type="ECO:0000313" key="2">
    <source>
        <dbReference type="EMBL" id="PHK03015.1"/>
    </source>
</evidence>
<dbReference type="GO" id="GO:0003677">
    <property type="term" value="F:DNA binding"/>
    <property type="evidence" value="ECO:0007669"/>
    <property type="project" value="InterPro"/>
</dbReference>
<reference evidence="2 3" key="1">
    <citation type="submission" date="2015-02" db="EMBL/GenBank/DDBJ databases">
        <title>Nostoc linckia genome annotation.</title>
        <authorList>
            <person name="Zhou Z."/>
        </authorList>
    </citation>
    <scope>NUCLEOTIDE SEQUENCE [LARGE SCALE GENOMIC DNA]</scope>
    <source>
        <strain evidence="3">z8</strain>
    </source>
</reference>
<dbReference type="Proteomes" id="UP000222310">
    <property type="component" value="Unassembled WGS sequence"/>
</dbReference>
<dbReference type="GO" id="GO:0005694">
    <property type="term" value="C:chromosome"/>
    <property type="evidence" value="ECO:0007669"/>
    <property type="project" value="InterPro"/>
</dbReference>
<dbReference type="InterPro" id="IPR036078">
    <property type="entry name" value="Spo11/TopoVI_A_sf"/>
</dbReference>
<keyword evidence="1" id="KW-0472">Membrane</keyword>
<dbReference type="SUPFAM" id="SSF56726">
    <property type="entry name" value="DNA topoisomerase IV, alpha subunit"/>
    <property type="match status" value="1"/>
</dbReference>
<feature type="transmembrane region" description="Helical" evidence="1">
    <location>
        <begin position="171"/>
        <end position="196"/>
    </location>
</feature>
<dbReference type="EMBL" id="LAHD01000044">
    <property type="protein sequence ID" value="PHK03015.1"/>
    <property type="molecule type" value="Genomic_DNA"/>
</dbReference>
<dbReference type="RefSeq" id="WP_099072598.1">
    <property type="nucleotide sequence ID" value="NZ_LAHD01000044.1"/>
</dbReference>
<evidence type="ECO:0000313" key="3">
    <source>
        <dbReference type="Proteomes" id="UP000222310"/>
    </source>
</evidence>
<protein>
    <submittedName>
        <fullName evidence="2">Uncharacterized protein</fullName>
    </submittedName>
</protein>
<feature type="transmembrane region" description="Helical" evidence="1">
    <location>
        <begin position="202"/>
        <end position="223"/>
    </location>
</feature>
<gene>
    <name evidence="2" type="ORF">VF08_16755</name>
</gene>